<name>A0A482INU0_9BURK</name>
<dbReference type="InterPro" id="IPR035089">
    <property type="entry name" value="Phage_sheath_subtilisin"/>
</dbReference>
<dbReference type="RefSeq" id="WP_017513690.1">
    <property type="nucleotide sequence ID" value="NZ_CP037900.1"/>
</dbReference>
<dbReference type="PANTHER" id="PTHR35861">
    <property type="match status" value="1"/>
</dbReference>
<gene>
    <name evidence="4" type="ORF">DDF84_008795</name>
</gene>
<protein>
    <submittedName>
        <fullName evidence="4">Phage tail protein</fullName>
    </submittedName>
</protein>
<evidence type="ECO:0000313" key="4">
    <source>
        <dbReference type="EMBL" id="QBP09851.1"/>
    </source>
</evidence>
<dbReference type="OrthoDB" id="9767864at2"/>
<dbReference type="Pfam" id="PF04984">
    <property type="entry name" value="Phage_sheath_1"/>
    <property type="match status" value="1"/>
</dbReference>
<dbReference type="PANTHER" id="PTHR35861:SF1">
    <property type="entry name" value="PHAGE TAIL SHEATH PROTEIN"/>
    <property type="match status" value="1"/>
</dbReference>
<accession>A0A482INU0</accession>
<dbReference type="InterPro" id="IPR020287">
    <property type="entry name" value="Tail_sheath_C"/>
</dbReference>
<dbReference type="InterPro" id="IPR052042">
    <property type="entry name" value="Tail_sheath_structural"/>
</dbReference>
<dbReference type="Pfam" id="PF17482">
    <property type="entry name" value="Phage_sheath_1C"/>
    <property type="match status" value="1"/>
</dbReference>
<evidence type="ECO:0000313" key="5">
    <source>
        <dbReference type="Proteomes" id="UP000253772"/>
    </source>
</evidence>
<comment type="similarity">
    <text evidence="1">Belongs to the myoviridae tail sheath protein family.</text>
</comment>
<dbReference type="Proteomes" id="UP000253772">
    <property type="component" value="Chromosome c1"/>
</dbReference>
<organism evidence="4 5">
    <name type="scientific">Cupriavidus metallidurans</name>
    <dbReference type="NCBI Taxonomy" id="119219"/>
    <lineage>
        <taxon>Bacteria</taxon>
        <taxon>Pseudomonadati</taxon>
        <taxon>Pseudomonadota</taxon>
        <taxon>Betaproteobacteria</taxon>
        <taxon>Burkholderiales</taxon>
        <taxon>Burkholderiaceae</taxon>
        <taxon>Cupriavidus</taxon>
    </lineage>
</organism>
<feature type="domain" description="Tail sheath protein subtilisin-like" evidence="2">
    <location>
        <begin position="109"/>
        <end position="284"/>
    </location>
</feature>
<proteinExistence type="inferred from homology"/>
<reference evidence="4 5" key="1">
    <citation type="submission" date="2019-03" db="EMBL/GenBank/DDBJ databases">
        <title>Comparative insights into the high quality Complete genome sequence of highly metal resistant Cupriavidus metallidurans strain BS1 isolated from a gold-copper mine.</title>
        <authorList>
            <person name="Mazhar H.S."/>
            <person name="Rensing C."/>
        </authorList>
    </citation>
    <scope>NUCLEOTIDE SEQUENCE [LARGE SCALE GENOMIC DNA]</scope>
    <source>
        <strain evidence="4 5">BS1</strain>
    </source>
</reference>
<feature type="domain" description="Tail sheath protein C-terminal" evidence="3">
    <location>
        <begin position="296"/>
        <end position="390"/>
    </location>
</feature>
<sequence>MPANFLHGVETIDVDNGSRPVREVKSAVTLLAGTAPAGPVNTPTLVLSETDIAQFLPANGAPMGNHTIPRALRAIFNQRNATVIVVNVSKDGLDTAVAADIIGGVDAAGKRTGLKLAADCYNLFGYFPKMLIAPGFCQLAGVAAEQVVQANAVGAYTLIDAPVGATVAQVIGGRGPSGTIHFETSSRRAILCYPHVRAYDTWARAEALQPLSQFAAGVIGRKDNDNGYWWSPSNTEILGITGLERPLTARIDDPQSEVNVLNEAGVVTVFNSFGTGFRLWGNRSAAFPTSTALDNFIAVGRTKDMIDEAIRYNSLQFSDHPVSQGLIDSLVMTTKSFFNIKIGQGALLGGDAWFNPKRNPQAQLANGQVLISYRFTPPPPMERLTYESELTSEYLVNLKSA</sequence>
<evidence type="ECO:0000259" key="2">
    <source>
        <dbReference type="Pfam" id="PF04984"/>
    </source>
</evidence>
<dbReference type="EMBL" id="CP037900">
    <property type="protein sequence ID" value="QBP09851.1"/>
    <property type="molecule type" value="Genomic_DNA"/>
</dbReference>
<dbReference type="Gene3D" id="3.40.50.11780">
    <property type="match status" value="1"/>
</dbReference>
<dbReference type="AlphaFoldDB" id="A0A482INU0"/>
<evidence type="ECO:0000259" key="3">
    <source>
        <dbReference type="Pfam" id="PF17482"/>
    </source>
</evidence>
<evidence type="ECO:0000256" key="1">
    <source>
        <dbReference type="ARBA" id="ARBA00008005"/>
    </source>
</evidence>